<dbReference type="AlphaFoldDB" id="A0AAV1K9X3"/>
<name>A0AAV1K9X3_9NEOP</name>
<evidence type="ECO:0000313" key="5">
    <source>
        <dbReference type="EMBL" id="CAK1579169.1"/>
    </source>
</evidence>
<evidence type="ECO:0000256" key="1">
    <source>
        <dbReference type="ARBA" id="ARBA00022723"/>
    </source>
</evidence>
<feature type="domain" description="FLYWCH-type" evidence="4">
    <location>
        <begin position="2"/>
        <end position="57"/>
    </location>
</feature>
<dbReference type="InterPro" id="IPR007588">
    <property type="entry name" value="Znf_FLYWCH"/>
</dbReference>
<dbReference type="Proteomes" id="UP001314205">
    <property type="component" value="Unassembled WGS sequence"/>
</dbReference>
<dbReference type="Gene3D" id="2.20.25.240">
    <property type="match status" value="2"/>
</dbReference>
<gene>
    <name evidence="5" type="ORF">PARMNEM_LOCUS1148</name>
</gene>
<dbReference type="EMBL" id="CAVLGL010000002">
    <property type="protein sequence ID" value="CAK1579169.1"/>
    <property type="molecule type" value="Genomic_DNA"/>
</dbReference>
<reference evidence="5 6" key="1">
    <citation type="submission" date="2023-11" db="EMBL/GenBank/DDBJ databases">
        <authorList>
            <person name="Hedman E."/>
            <person name="Englund M."/>
            <person name="Stromberg M."/>
            <person name="Nyberg Akerstrom W."/>
            <person name="Nylinder S."/>
            <person name="Jareborg N."/>
            <person name="Kallberg Y."/>
            <person name="Kronander E."/>
        </authorList>
    </citation>
    <scope>NUCLEOTIDE SEQUENCE [LARGE SCALE GENOMIC DNA]</scope>
</reference>
<keyword evidence="1" id="KW-0479">Metal-binding</keyword>
<keyword evidence="2" id="KW-0863">Zinc-finger</keyword>
<evidence type="ECO:0000259" key="4">
    <source>
        <dbReference type="Pfam" id="PF04500"/>
    </source>
</evidence>
<keyword evidence="3" id="KW-0862">Zinc</keyword>
<protein>
    <recommendedName>
        <fullName evidence="4">FLYWCH-type domain-containing protein</fullName>
    </recommendedName>
</protein>
<feature type="domain" description="FLYWCH-type" evidence="4">
    <location>
        <begin position="64"/>
        <end position="123"/>
    </location>
</feature>
<sequence length="123" mass="14065">MSTRRGRPVIELDGYRYYKNNRSKGRIASWFCAQGRSYLACRASLITRDNVVVTVKNTAAQHMFTTSRFGKPAIQVGKYRFNKNNRSYGPRVLWVCCRVSSGCRASITTIDDVIIKEKSTHNH</sequence>
<dbReference type="Pfam" id="PF04500">
    <property type="entry name" value="FLYWCH"/>
    <property type="match status" value="2"/>
</dbReference>
<proteinExistence type="predicted"/>
<evidence type="ECO:0000256" key="2">
    <source>
        <dbReference type="ARBA" id="ARBA00022771"/>
    </source>
</evidence>
<evidence type="ECO:0000313" key="6">
    <source>
        <dbReference type="Proteomes" id="UP001314205"/>
    </source>
</evidence>
<accession>A0AAV1K9X3</accession>
<comment type="caution">
    <text evidence="5">The sequence shown here is derived from an EMBL/GenBank/DDBJ whole genome shotgun (WGS) entry which is preliminary data.</text>
</comment>
<dbReference type="GO" id="GO:0008270">
    <property type="term" value="F:zinc ion binding"/>
    <property type="evidence" value="ECO:0007669"/>
    <property type="project" value="UniProtKB-KW"/>
</dbReference>
<keyword evidence="6" id="KW-1185">Reference proteome</keyword>
<organism evidence="5 6">
    <name type="scientific">Parnassius mnemosyne</name>
    <name type="common">clouded apollo</name>
    <dbReference type="NCBI Taxonomy" id="213953"/>
    <lineage>
        <taxon>Eukaryota</taxon>
        <taxon>Metazoa</taxon>
        <taxon>Ecdysozoa</taxon>
        <taxon>Arthropoda</taxon>
        <taxon>Hexapoda</taxon>
        <taxon>Insecta</taxon>
        <taxon>Pterygota</taxon>
        <taxon>Neoptera</taxon>
        <taxon>Endopterygota</taxon>
        <taxon>Lepidoptera</taxon>
        <taxon>Glossata</taxon>
        <taxon>Ditrysia</taxon>
        <taxon>Papilionoidea</taxon>
        <taxon>Papilionidae</taxon>
        <taxon>Parnassiinae</taxon>
        <taxon>Parnassini</taxon>
        <taxon>Parnassius</taxon>
        <taxon>Driopa</taxon>
    </lineage>
</organism>
<evidence type="ECO:0000256" key="3">
    <source>
        <dbReference type="ARBA" id="ARBA00022833"/>
    </source>
</evidence>